<comment type="caution">
    <text evidence="2">The sequence shown here is derived from an EMBL/GenBank/DDBJ whole genome shotgun (WGS) entry which is preliminary data.</text>
</comment>
<evidence type="ECO:0000313" key="2">
    <source>
        <dbReference type="EMBL" id="CAF1673082.1"/>
    </source>
</evidence>
<keyword evidence="3" id="KW-1185">Reference proteome</keyword>
<evidence type="ECO:0000313" key="3">
    <source>
        <dbReference type="Proteomes" id="UP000663828"/>
    </source>
</evidence>
<name>A0A816GBK4_ADIRI</name>
<evidence type="ECO:0008006" key="4">
    <source>
        <dbReference type="Google" id="ProtNLM"/>
    </source>
</evidence>
<sequence>LMNKIKCTLCKERNGNTRCEGCNTLFCLPCMNKHHDELAQQFQLVMDTRNEVKQTLDIHGLSTLDEKSVAYLKEINEWEQDMIQRIQTIAAKVRTDANETMTKYMEDLCVRFQQLSNDVQEQQKQGSYFEDDIERMKIELNKLKNDIENIQTKIRVDYSKANRIDWDTLISIKQDELTNEARSILTPDDTSSNIVQVPVLNSNAALSTSAKFNFYQHADRFSRSTCPTNYNNGLSSRSVRTECDRNSLLSTFPYSDDFDSSMQDTYSPRLNPNQALLMHCPHCKNITFMERIPNSFDYQCTLCNHNVPNEFH</sequence>
<gene>
    <name evidence="2" type="ORF">XAT740_LOCUS59066</name>
</gene>
<keyword evidence="1" id="KW-0175">Coiled coil</keyword>
<dbReference type="Proteomes" id="UP000663828">
    <property type="component" value="Unassembled WGS sequence"/>
</dbReference>
<protein>
    <recommendedName>
        <fullName evidence="4">B box-type domain-containing protein</fullName>
    </recommendedName>
</protein>
<evidence type="ECO:0000256" key="1">
    <source>
        <dbReference type="SAM" id="Coils"/>
    </source>
</evidence>
<dbReference type="AlphaFoldDB" id="A0A816GBK4"/>
<feature type="coiled-coil region" evidence="1">
    <location>
        <begin position="105"/>
        <end position="153"/>
    </location>
</feature>
<proteinExistence type="predicted"/>
<organism evidence="2 3">
    <name type="scientific">Adineta ricciae</name>
    <name type="common">Rotifer</name>
    <dbReference type="NCBI Taxonomy" id="249248"/>
    <lineage>
        <taxon>Eukaryota</taxon>
        <taxon>Metazoa</taxon>
        <taxon>Spiralia</taxon>
        <taxon>Gnathifera</taxon>
        <taxon>Rotifera</taxon>
        <taxon>Eurotatoria</taxon>
        <taxon>Bdelloidea</taxon>
        <taxon>Adinetida</taxon>
        <taxon>Adinetidae</taxon>
        <taxon>Adineta</taxon>
    </lineage>
</organism>
<dbReference type="EMBL" id="CAJNOR010013398">
    <property type="protein sequence ID" value="CAF1673082.1"/>
    <property type="molecule type" value="Genomic_DNA"/>
</dbReference>
<dbReference type="CDD" id="cd19757">
    <property type="entry name" value="Bbox1"/>
    <property type="match status" value="1"/>
</dbReference>
<reference evidence="2" key="1">
    <citation type="submission" date="2021-02" db="EMBL/GenBank/DDBJ databases">
        <authorList>
            <person name="Nowell W R."/>
        </authorList>
    </citation>
    <scope>NUCLEOTIDE SEQUENCE</scope>
</reference>
<accession>A0A816GBK4</accession>
<feature type="non-terminal residue" evidence="2">
    <location>
        <position position="1"/>
    </location>
</feature>